<dbReference type="CDD" id="cd00267">
    <property type="entry name" value="ABC_ATPase"/>
    <property type="match status" value="1"/>
</dbReference>
<keyword evidence="2" id="KW-0547">Nucleotide-binding</keyword>
<evidence type="ECO:0000313" key="3">
    <source>
        <dbReference type="Proteomes" id="UP000823934"/>
    </source>
</evidence>
<dbReference type="SUPFAM" id="SSF52540">
    <property type="entry name" value="P-loop containing nucleoside triphosphate hydrolases"/>
    <property type="match status" value="1"/>
</dbReference>
<dbReference type="EMBL" id="DXHP01000063">
    <property type="protein sequence ID" value="HIW06229.1"/>
    <property type="molecule type" value="Genomic_DNA"/>
</dbReference>
<accession>A0A9D1TUN9</accession>
<reference evidence="2" key="2">
    <citation type="submission" date="2021-04" db="EMBL/GenBank/DDBJ databases">
        <authorList>
            <person name="Gilroy R."/>
        </authorList>
    </citation>
    <scope>NUCLEOTIDE SEQUENCE</scope>
    <source>
        <strain evidence="2">CHK160-9182</strain>
    </source>
</reference>
<dbReference type="InterPro" id="IPR027417">
    <property type="entry name" value="P-loop_NTPase"/>
</dbReference>
<dbReference type="InterPro" id="IPR041685">
    <property type="entry name" value="AAA_GajA/Old/RecF-like"/>
</dbReference>
<comment type="caution">
    <text evidence="2">The sequence shown here is derived from an EMBL/GenBank/DDBJ whole genome shotgun (WGS) entry which is preliminary data.</text>
</comment>
<proteinExistence type="predicted"/>
<dbReference type="PANTHER" id="PTHR43581">
    <property type="entry name" value="ATP/GTP PHOSPHATASE"/>
    <property type="match status" value="1"/>
</dbReference>
<name>A0A9D1TUN9_9GAMM</name>
<dbReference type="Pfam" id="PF13175">
    <property type="entry name" value="AAA_15"/>
    <property type="match status" value="1"/>
</dbReference>
<gene>
    <name evidence="2" type="ORF">H9889_02750</name>
</gene>
<dbReference type="GO" id="GO:0005524">
    <property type="term" value="F:ATP binding"/>
    <property type="evidence" value="ECO:0007669"/>
    <property type="project" value="UniProtKB-KW"/>
</dbReference>
<feature type="domain" description="Endonuclease GajA/Old nuclease/RecF-like AAA" evidence="1">
    <location>
        <begin position="139"/>
        <end position="336"/>
    </location>
</feature>
<keyword evidence="2" id="KW-0067">ATP-binding</keyword>
<dbReference type="PANTHER" id="PTHR43581:SF4">
    <property type="entry name" value="ATP_GTP PHOSPHATASE"/>
    <property type="match status" value="1"/>
</dbReference>
<protein>
    <submittedName>
        <fullName evidence="2">ATP-binding protein</fullName>
    </submittedName>
</protein>
<dbReference type="Gene3D" id="3.40.50.300">
    <property type="entry name" value="P-loop containing nucleotide triphosphate hydrolases"/>
    <property type="match status" value="1"/>
</dbReference>
<dbReference type="Proteomes" id="UP000823934">
    <property type="component" value="Unassembled WGS sequence"/>
</dbReference>
<sequence length="590" mass="67640">MSILELEDCFIEKRDEFEPFINSINFISFKNFETNAEILFNFPITVLVGKNGSNKSSALLALYGAVPDRMISDYWFSSAIDKELGDNPRYFYSYNPTDNQEEAQVRLTWQSNKRGDDYWETAKPAIQDGMNRFDKTIESEHKIATRWKKIDKDLVYINFKAQLSAFDKFFYHNSNPSMSTVLNASQQNYIRFHSKALNRAIKDQSKEQSHYGVNKIIKPYQLLTMKQIEDVSYILGRKYTKIGYIEHSFYKAEGGTAIISTDSMQYSEAFAGSGEFAIISMIVKLSSCPENSLILLDEPETSLHPGAQKKLLDYLVKVALKYKHQIVISTHSREMVESLPKEAIKVFTLTKDQGKINILNNVDASFAFTELGLETEKIVVYVEDRLVKEIVDRIVRADSNLKNRYIVKALGSASTIKQHYTPMFALSGQDNVMILLDGDQKTELYIENEGFEDPSDIPDKNVIDKIKSYYGAGIKTFASGGAKGVNVEEEIDNAKCIYRFIFNKVKYLPSKNGETYLLENSNIKDIVEKAIGSSLDLKEKHTMRKYAEYYCIKDEKEIKSDDVFEAEKNLIHLLFSNDPKYFDNLKEILF</sequence>
<evidence type="ECO:0000313" key="2">
    <source>
        <dbReference type="EMBL" id="HIW06229.1"/>
    </source>
</evidence>
<evidence type="ECO:0000259" key="1">
    <source>
        <dbReference type="Pfam" id="PF13175"/>
    </source>
</evidence>
<dbReference type="AlphaFoldDB" id="A0A9D1TUN9"/>
<dbReference type="InterPro" id="IPR051396">
    <property type="entry name" value="Bact_Antivir_Def_Nuclease"/>
</dbReference>
<reference evidence="2" key="1">
    <citation type="journal article" date="2021" name="PeerJ">
        <title>Extensive microbial diversity within the chicken gut microbiome revealed by metagenomics and culture.</title>
        <authorList>
            <person name="Gilroy R."/>
            <person name="Ravi A."/>
            <person name="Getino M."/>
            <person name="Pursley I."/>
            <person name="Horton D.L."/>
            <person name="Alikhan N.F."/>
            <person name="Baker D."/>
            <person name="Gharbi K."/>
            <person name="Hall N."/>
            <person name="Watson M."/>
            <person name="Adriaenssens E.M."/>
            <person name="Foster-Nyarko E."/>
            <person name="Jarju S."/>
            <person name="Secka A."/>
            <person name="Antonio M."/>
            <person name="Oren A."/>
            <person name="Chaudhuri R.R."/>
            <person name="La Ragione R."/>
            <person name="Hildebrand F."/>
            <person name="Pallen M.J."/>
        </authorList>
    </citation>
    <scope>NUCLEOTIDE SEQUENCE</scope>
    <source>
        <strain evidence="2">CHK160-9182</strain>
    </source>
</reference>
<organism evidence="2 3">
    <name type="scientific">Candidatus Ignatzschineria merdigallinarum</name>
    <dbReference type="NCBI Taxonomy" id="2838621"/>
    <lineage>
        <taxon>Bacteria</taxon>
        <taxon>Pseudomonadati</taxon>
        <taxon>Pseudomonadota</taxon>
        <taxon>Gammaproteobacteria</taxon>
        <taxon>Cardiobacteriales</taxon>
        <taxon>Ignatzschineriaceae</taxon>
        <taxon>Ignatzschineria</taxon>
    </lineage>
</organism>